<dbReference type="STRING" id="1058.SAMN05421783_102237"/>
<proteinExistence type="predicted"/>
<evidence type="ECO:0000313" key="3">
    <source>
        <dbReference type="Proteomes" id="UP000198816"/>
    </source>
</evidence>
<gene>
    <name evidence="2" type="ORF">SAMN05421783_102237</name>
</gene>
<accession>A0A1H2S1J4</accession>
<dbReference type="Proteomes" id="UP000198816">
    <property type="component" value="Unassembled WGS sequence"/>
</dbReference>
<sequence>MERFGLSDVTHDLLGRIQRTAKTQLESCIARYGGACASEKGSNGKTGRRQRSRSGAAS</sequence>
<feature type="region of interest" description="Disordered" evidence="1">
    <location>
        <begin position="37"/>
        <end position="58"/>
    </location>
</feature>
<dbReference type="AlphaFoldDB" id="A0A1H2S1J4"/>
<keyword evidence="3" id="KW-1185">Reference proteome</keyword>
<dbReference type="EMBL" id="FNNZ01000002">
    <property type="protein sequence ID" value="SDW24809.1"/>
    <property type="molecule type" value="Genomic_DNA"/>
</dbReference>
<name>A0A1H2S1J4_THIRO</name>
<reference evidence="3" key="1">
    <citation type="submission" date="2016-10" db="EMBL/GenBank/DDBJ databases">
        <authorList>
            <person name="Varghese N."/>
            <person name="Submissions S."/>
        </authorList>
    </citation>
    <scope>NUCLEOTIDE SEQUENCE [LARGE SCALE GENOMIC DNA]</scope>
    <source>
        <strain evidence="3">DSM 217</strain>
    </source>
</reference>
<evidence type="ECO:0000313" key="2">
    <source>
        <dbReference type="EMBL" id="SDW24809.1"/>
    </source>
</evidence>
<organism evidence="2 3">
    <name type="scientific">Thiocapsa roseopersicina</name>
    <dbReference type="NCBI Taxonomy" id="1058"/>
    <lineage>
        <taxon>Bacteria</taxon>
        <taxon>Pseudomonadati</taxon>
        <taxon>Pseudomonadota</taxon>
        <taxon>Gammaproteobacteria</taxon>
        <taxon>Chromatiales</taxon>
        <taxon>Chromatiaceae</taxon>
        <taxon>Thiocapsa</taxon>
    </lineage>
</organism>
<evidence type="ECO:0000256" key="1">
    <source>
        <dbReference type="SAM" id="MobiDB-lite"/>
    </source>
</evidence>
<evidence type="ECO:0008006" key="4">
    <source>
        <dbReference type="Google" id="ProtNLM"/>
    </source>
</evidence>
<protein>
    <recommendedName>
        <fullName evidence="4">Transposase, Mutator family</fullName>
    </recommendedName>
</protein>